<name>A0AAV8R1D7_ENSVE</name>
<comment type="caution">
    <text evidence="2">The sequence shown here is derived from an EMBL/GenBank/DDBJ whole genome shotgun (WGS) entry which is preliminary data.</text>
</comment>
<sequence>MSRGPLSASRRFIRMRLNPDASDRRNRLKKPTPRGKGFGTPTPPPIYLPNPRLSSRQFLRAQIVDLAVDRIRVI</sequence>
<evidence type="ECO:0000256" key="1">
    <source>
        <dbReference type="SAM" id="MobiDB-lite"/>
    </source>
</evidence>
<reference evidence="2 3" key="1">
    <citation type="submission" date="2022-12" db="EMBL/GenBank/DDBJ databases">
        <title>Chromosome-scale assembly of the Ensete ventricosum genome.</title>
        <authorList>
            <person name="Dussert Y."/>
            <person name="Stocks J."/>
            <person name="Wendawek A."/>
            <person name="Woldeyes F."/>
            <person name="Nichols R.A."/>
            <person name="Borrell J.S."/>
        </authorList>
    </citation>
    <scope>NUCLEOTIDE SEQUENCE [LARGE SCALE GENOMIC DNA]</scope>
    <source>
        <strain evidence="3">cv. Maze</strain>
        <tissue evidence="2">Seeds</tissue>
    </source>
</reference>
<gene>
    <name evidence="2" type="ORF">OPV22_018954</name>
</gene>
<accession>A0AAV8R1D7</accession>
<dbReference type="EMBL" id="JAQQAF010000005">
    <property type="protein sequence ID" value="KAJ8486469.1"/>
    <property type="molecule type" value="Genomic_DNA"/>
</dbReference>
<dbReference type="AlphaFoldDB" id="A0AAV8R1D7"/>
<evidence type="ECO:0000313" key="3">
    <source>
        <dbReference type="Proteomes" id="UP001222027"/>
    </source>
</evidence>
<dbReference type="Proteomes" id="UP001222027">
    <property type="component" value="Unassembled WGS sequence"/>
</dbReference>
<evidence type="ECO:0000313" key="2">
    <source>
        <dbReference type="EMBL" id="KAJ8486469.1"/>
    </source>
</evidence>
<protein>
    <submittedName>
        <fullName evidence="2">Uncharacterized protein</fullName>
    </submittedName>
</protein>
<proteinExistence type="predicted"/>
<keyword evidence="3" id="KW-1185">Reference proteome</keyword>
<feature type="region of interest" description="Disordered" evidence="1">
    <location>
        <begin position="1"/>
        <end position="50"/>
    </location>
</feature>
<organism evidence="2 3">
    <name type="scientific">Ensete ventricosum</name>
    <name type="common">Abyssinian banana</name>
    <name type="synonym">Musa ensete</name>
    <dbReference type="NCBI Taxonomy" id="4639"/>
    <lineage>
        <taxon>Eukaryota</taxon>
        <taxon>Viridiplantae</taxon>
        <taxon>Streptophyta</taxon>
        <taxon>Embryophyta</taxon>
        <taxon>Tracheophyta</taxon>
        <taxon>Spermatophyta</taxon>
        <taxon>Magnoliopsida</taxon>
        <taxon>Liliopsida</taxon>
        <taxon>Zingiberales</taxon>
        <taxon>Musaceae</taxon>
        <taxon>Ensete</taxon>
    </lineage>
</organism>